<dbReference type="GO" id="GO:0004673">
    <property type="term" value="F:protein histidine kinase activity"/>
    <property type="evidence" value="ECO:0007669"/>
    <property type="project" value="UniProtKB-EC"/>
</dbReference>
<dbReference type="AlphaFoldDB" id="A0A7Y7IV22"/>
<dbReference type="InterPro" id="IPR036890">
    <property type="entry name" value="HATPase_C_sf"/>
</dbReference>
<dbReference type="CDD" id="cd00130">
    <property type="entry name" value="PAS"/>
    <property type="match status" value="2"/>
</dbReference>
<dbReference type="Gene3D" id="3.30.450.20">
    <property type="entry name" value="PAS domain"/>
    <property type="match status" value="3"/>
</dbReference>
<keyword evidence="7" id="KW-0288">FMN</keyword>
<evidence type="ECO:0000256" key="1">
    <source>
        <dbReference type="ARBA" id="ARBA00000085"/>
    </source>
</evidence>
<evidence type="ECO:0000256" key="4">
    <source>
        <dbReference type="ARBA" id="ARBA00022553"/>
    </source>
</evidence>
<keyword evidence="4" id="KW-0597">Phosphoprotein</keyword>
<reference evidence="18 19" key="1">
    <citation type="submission" date="2020-06" db="EMBL/GenBank/DDBJ databases">
        <title>Description of novel acetic acid bacteria.</title>
        <authorList>
            <person name="Sombolestani A."/>
        </authorList>
    </citation>
    <scope>NUCLEOTIDE SEQUENCE [LARGE SCALE GENOMIC DNA]</scope>
    <source>
        <strain evidence="18 19">LMG 31431</strain>
    </source>
</reference>
<evidence type="ECO:0000313" key="19">
    <source>
        <dbReference type="Proteomes" id="UP000534870"/>
    </source>
</evidence>
<proteinExistence type="predicted"/>
<dbReference type="Gene3D" id="3.30.565.10">
    <property type="entry name" value="Histidine kinase-like ATPase, C-terminal domain"/>
    <property type="match status" value="1"/>
</dbReference>
<dbReference type="InterPro" id="IPR001610">
    <property type="entry name" value="PAC"/>
</dbReference>
<dbReference type="PROSITE" id="PS50113">
    <property type="entry name" value="PAC"/>
    <property type="match status" value="2"/>
</dbReference>
<dbReference type="InterPro" id="IPR000700">
    <property type="entry name" value="PAS-assoc_C"/>
</dbReference>
<comment type="catalytic activity">
    <reaction evidence="1">
        <text>ATP + protein L-histidine = ADP + protein N-phospho-L-histidine.</text>
        <dbReference type="EC" id="2.7.13.3"/>
    </reaction>
</comment>
<dbReference type="SMART" id="SM00086">
    <property type="entry name" value="PAC"/>
    <property type="match status" value="3"/>
</dbReference>
<feature type="domain" description="PAS" evidence="16">
    <location>
        <begin position="307"/>
        <end position="377"/>
    </location>
</feature>
<gene>
    <name evidence="18" type="ORF">HUK84_06595</name>
</gene>
<dbReference type="InterPro" id="IPR035965">
    <property type="entry name" value="PAS-like_dom_sf"/>
</dbReference>
<evidence type="ECO:0000256" key="3">
    <source>
        <dbReference type="ARBA" id="ARBA00022543"/>
    </source>
</evidence>
<evidence type="ECO:0000256" key="6">
    <source>
        <dbReference type="ARBA" id="ARBA00022630"/>
    </source>
</evidence>
<evidence type="ECO:0000256" key="10">
    <source>
        <dbReference type="ARBA" id="ARBA00022741"/>
    </source>
</evidence>
<evidence type="ECO:0000256" key="12">
    <source>
        <dbReference type="ARBA" id="ARBA00022840"/>
    </source>
</evidence>
<protein>
    <recommendedName>
        <fullName evidence="2">histidine kinase</fullName>
        <ecNumber evidence="2">2.7.13.3</ecNumber>
    </recommendedName>
</protein>
<keyword evidence="15" id="KW-0675">Receptor</keyword>
<dbReference type="EMBL" id="JABXXP010000079">
    <property type="protein sequence ID" value="NVN10817.1"/>
    <property type="molecule type" value="Genomic_DNA"/>
</dbReference>
<dbReference type="Pfam" id="PF08447">
    <property type="entry name" value="PAS_3"/>
    <property type="match status" value="2"/>
</dbReference>
<dbReference type="InterPro" id="IPR013655">
    <property type="entry name" value="PAS_fold_3"/>
</dbReference>
<evidence type="ECO:0000256" key="9">
    <source>
        <dbReference type="ARBA" id="ARBA00022737"/>
    </source>
</evidence>
<dbReference type="SMART" id="SM00091">
    <property type="entry name" value="PAS"/>
    <property type="match status" value="2"/>
</dbReference>
<dbReference type="InterPro" id="IPR000014">
    <property type="entry name" value="PAS"/>
</dbReference>
<accession>A0A7Y7IV22</accession>
<keyword evidence="3" id="KW-0600">Photoreceptor protein</keyword>
<evidence type="ECO:0000256" key="13">
    <source>
        <dbReference type="ARBA" id="ARBA00022991"/>
    </source>
</evidence>
<dbReference type="NCBIfam" id="TIGR00229">
    <property type="entry name" value="sensory_box"/>
    <property type="match status" value="2"/>
</dbReference>
<keyword evidence="9" id="KW-0677">Repeat</keyword>
<evidence type="ECO:0000256" key="15">
    <source>
        <dbReference type="ARBA" id="ARBA00023170"/>
    </source>
</evidence>
<evidence type="ECO:0000256" key="5">
    <source>
        <dbReference type="ARBA" id="ARBA00022606"/>
    </source>
</evidence>
<dbReference type="RefSeq" id="WP_176639571.1">
    <property type="nucleotide sequence ID" value="NZ_JABXXP010000079.1"/>
</dbReference>
<keyword evidence="12" id="KW-0067">ATP-binding</keyword>
<evidence type="ECO:0000256" key="11">
    <source>
        <dbReference type="ARBA" id="ARBA00022777"/>
    </source>
</evidence>
<evidence type="ECO:0000256" key="7">
    <source>
        <dbReference type="ARBA" id="ARBA00022643"/>
    </source>
</evidence>
<dbReference type="Pfam" id="PF07536">
    <property type="entry name" value="HWE_HK"/>
    <property type="match status" value="1"/>
</dbReference>
<keyword evidence="6" id="KW-0285">Flavoprotein</keyword>
<dbReference type="PANTHER" id="PTHR41523:SF8">
    <property type="entry name" value="ETHYLENE RESPONSE SENSOR PROTEIN"/>
    <property type="match status" value="1"/>
</dbReference>
<dbReference type="InterPro" id="IPR011102">
    <property type="entry name" value="Sig_transdc_His_kinase_HWE"/>
</dbReference>
<keyword evidence="5" id="KW-0716">Sensory transduction</keyword>
<dbReference type="SMART" id="SM00911">
    <property type="entry name" value="HWE_HK"/>
    <property type="match status" value="1"/>
</dbReference>
<evidence type="ECO:0000256" key="8">
    <source>
        <dbReference type="ARBA" id="ARBA00022679"/>
    </source>
</evidence>
<dbReference type="FunFam" id="3.30.450.20:FF:000099">
    <property type="entry name" value="Sensory box sensor histidine kinase"/>
    <property type="match status" value="1"/>
</dbReference>
<name>A0A7Y7IV22_9PROT</name>
<evidence type="ECO:0000259" key="17">
    <source>
        <dbReference type="PROSITE" id="PS50113"/>
    </source>
</evidence>
<sequence length="646" mass="71081">MVGLFSRHAGDPASAGQARGQPGDPQLAAILGFDWAATPAGAVETWPDCLRYAIRLAVASSSPMAVLIGRQGLLVPNRVMCDIVGPDYADALGRPTASVFPQAADFYREAVARTFLGQPSHFQDVRMRMHQDGALVSRWFDIDFTPIFDQDGAVRGALLSGGETTERVRTRLDLQHAKHRLDLALQAGGLVGTWEVDFNTEIVITDERFALLHGVDPAVAARGADRALFMAGIHPDDRERVVSTLSRARERGENYRCEHRVIGGGRTRWVVTSARMLPGPDGRPTRCSGVAVDVTQQVETSMALAASERQFRTYTDTLPHIVFGWDADGRNDYCNRRWQDFTGHANAPGEPCPWQDYLHPDDRDRVMAAWRDAVATGQRMDVQGRLRHHSGEYRWGQVIALPIAGEAGAAPRWIGTMTDIHEAKCLETERALVERELDHRIKNLFAIVYALINLTLEDGQDADAFAEKLRARLRALAHTHDFIRARTGNETAQQAGYSLQELLRRILSPYGETAPAGRLTIDGDDAAIDARTATPLALIFHELATNAAKHGALGRPPGRLAITCRRSDARIGILWHEWDELAPPTPADPATGQAAEPGFGSRLLTMVIERQLRGSFRRERMERGIAIRIDLPLASLRAATGAQGDE</sequence>
<dbReference type="Pfam" id="PF08448">
    <property type="entry name" value="PAS_4"/>
    <property type="match status" value="1"/>
</dbReference>
<organism evidence="18 19">
    <name type="scientific">Nguyenibacter vanlangensis</name>
    <dbReference type="NCBI Taxonomy" id="1216886"/>
    <lineage>
        <taxon>Bacteria</taxon>
        <taxon>Pseudomonadati</taxon>
        <taxon>Pseudomonadota</taxon>
        <taxon>Alphaproteobacteria</taxon>
        <taxon>Acetobacterales</taxon>
        <taxon>Acetobacteraceae</taxon>
        <taxon>Nguyenibacter</taxon>
    </lineage>
</organism>
<feature type="domain" description="PAC" evidence="17">
    <location>
        <begin position="380"/>
        <end position="432"/>
    </location>
</feature>
<keyword evidence="10" id="KW-0547">Nucleotide-binding</keyword>
<dbReference type="Proteomes" id="UP000534870">
    <property type="component" value="Unassembled WGS sequence"/>
</dbReference>
<evidence type="ECO:0000256" key="14">
    <source>
        <dbReference type="ARBA" id="ARBA00023026"/>
    </source>
</evidence>
<feature type="domain" description="PAC" evidence="17">
    <location>
        <begin position="121"/>
        <end position="176"/>
    </location>
</feature>
<dbReference type="GO" id="GO:0009881">
    <property type="term" value="F:photoreceptor activity"/>
    <property type="evidence" value="ECO:0007669"/>
    <property type="project" value="UniProtKB-KW"/>
</dbReference>
<dbReference type="SUPFAM" id="SSF55785">
    <property type="entry name" value="PYP-like sensor domain (PAS domain)"/>
    <property type="match status" value="3"/>
</dbReference>
<dbReference type="GO" id="GO:0005524">
    <property type="term" value="F:ATP binding"/>
    <property type="evidence" value="ECO:0007669"/>
    <property type="project" value="UniProtKB-KW"/>
</dbReference>
<dbReference type="PANTHER" id="PTHR41523">
    <property type="entry name" value="TWO-COMPONENT SYSTEM SENSOR PROTEIN"/>
    <property type="match status" value="1"/>
</dbReference>
<keyword evidence="8" id="KW-0808">Transferase</keyword>
<evidence type="ECO:0000259" key="16">
    <source>
        <dbReference type="PROSITE" id="PS50112"/>
    </source>
</evidence>
<dbReference type="InterPro" id="IPR013656">
    <property type="entry name" value="PAS_4"/>
</dbReference>
<keyword evidence="11" id="KW-0418">Kinase</keyword>
<evidence type="ECO:0000256" key="2">
    <source>
        <dbReference type="ARBA" id="ARBA00012438"/>
    </source>
</evidence>
<dbReference type="EC" id="2.7.13.3" evidence="2"/>
<comment type="caution">
    <text evidence="18">The sequence shown here is derived from an EMBL/GenBank/DDBJ whole genome shotgun (WGS) entry which is preliminary data.</text>
</comment>
<dbReference type="PROSITE" id="PS50112">
    <property type="entry name" value="PAS"/>
    <property type="match status" value="1"/>
</dbReference>
<evidence type="ECO:0000313" key="18">
    <source>
        <dbReference type="EMBL" id="NVN10817.1"/>
    </source>
</evidence>
<keyword evidence="13" id="KW-0157">Chromophore</keyword>
<keyword evidence="14" id="KW-0843">Virulence</keyword>